<sequence>MSDIHQTIKAGAESICPGCDHYPVCRAVDNQPCIKCNHYTLVTRGRWNKAYRSGVTVAEGFVSSCCDMWNERAAEYCPHCGAVMDGAE</sequence>
<reference evidence="1" key="1">
    <citation type="journal article" date="2021" name="Proc. Natl. Acad. Sci. U.S.A.">
        <title>A Catalog of Tens of Thousands of Viruses from Human Metagenomes Reveals Hidden Associations with Chronic Diseases.</title>
        <authorList>
            <person name="Tisza M.J."/>
            <person name="Buck C.B."/>
        </authorList>
    </citation>
    <scope>NUCLEOTIDE SEQUENCE</scope>
    <source>
        <strain evidence="1">CtuIn11</strain>
    </source>
</reference>
<dbReference type="EMBL" id="BK032596">
    <property type="protein sequence ID" value="DAF50476.1"/>
    <property type="molecule type" value="Genomic_DNA"/>
</dbReference>
<proteinExistence type="predicted"/>
<accession>A0A8S5SHF1</accession>
<protein>
    <submittedName>
        <fullName evidence="1">PROTEIN/RNA Complex, archaeal, ribosomal, 50S, protein.0A</fullName>
    </submittedName>
</protein>
<name>A0A8S5SHF1_9CAUD</name>
<evidence type="ECO:0000313" key="1">
    <source>
        <dbReference type="EMBL" id="DAF50476.1"/>
    </source>
</evidence>
<organism evidence="1">
    <name type="scientific">Myoviridae sp. ctuIn11</name>
    <dbReference type="NCBI Taxonomy" id="2827715"/>
    <lineage>
        <taxon>Viruses</taxon>
        <taxon>Duplodnaviria</taxon>
        <taxon>Heunggongvirae</taxon>
        <taxon>Uroviricota</taxon>
        <taxon>Caudoviricetes</taxon>
    </lineage>
</organism>